<dbReference type="EMBL" id="LR134317">
    <property type="protein sequence ID" value="VEF05907.1"/>
    <property type="molecule type" value="Genomic_DNA"/>
</dbReference>
<name>A0A2X4BCB5_STRSZ</name>
<dbReference type="GO" id="GO:0030420">
    <property type="term" value="P:establishment of competence for transformation"/>
    <property type="evidence" value="ECO:0007669"/>
    <property type="project" value="UniProtKB-KW"/>
</dbReference>
<protein>
    <submittedName>
        <fullName evidence="8">Bacteriocin-like peptide</fullName>
    </submittedName>
</protein>
<evidence type="ECO:0000256" key="5">
    <source>
        <dbReference type="ARBA" id="ARBA00023044"/>
    </source>
</evidence>
<evidence type="ECO:0000256" key="3">
    <source>
        <dbReference type="ARBA" id="ARBA00009039"/>
    </source>
</evidence>
<dbReference type="AlphaFoldDB" id="A0A2X4BCB5"/>
<evidence type="ECO:0000313" key="9">
    <source>
        <dbReference type="Proteomes" id="UP000255476"/>
    </source>
</evidence>
<dbReference type="InterPro" id="IPR010133">
    <property type="entry name" value="Bacteriocin_signal_seq"/>
</dbReference>
<comment type="similarity">
    <text evidence="3">Belongs to the ComC family.</text>
</comment>
<dbReference type="Proteomes" id="UP000255476">
    <property type="component" value="Unassembled WGS sequence"/>
</dbReference>
<evidence type="ECO:0000256" key="1">
    <source>
        <dbReference type="ARBA" id="ARBA00002667"/>
    </source>
</evidence>
<evidence type="ECO:0000256" key="2">
    <source>
        <dbReference type="ARBA" id="ARBA00004613"/>
    </source>
</evidence>
<keyword evidence="4" id="KW-0964">Secreted</keyword>
<dbReference type="GO" id="GO:0005576">
    <property type="term" value="C:extracellular region"/>
    <property type="evidence" value="ECO:0007669"/>
    <property type="project" value="UniProtKB-SubCell"/>
</dbReference>
<dbReference type="GeneID" id="83705088"/>
<dbReference type="Proteomes" id="UP000269903">
    <property type="component" value="Chromosome"/>
</dbReference>
<evidence type="ECO:0000313" key="10">
    <source>
        <dbReference type="Proteomes" id="UP000269903"/>
    </source>
</evidence>
<evidence type="ECO:0000256" key="6">
    <source>
        <dbReference type="ARBA" id="ARBA00023287"/>
    </source>
</evidence>
<evidence type="ECO:0000313" key="8">
    <source>
        <dbReference type="EMBL" id="VEF05907.1"/>
    </source>
</evidence>
<sequence length="51" mass="5916">MEKQNSLTQFQELNSSELNQITGGDWWSEILNFNRSQKYKHTSVGSNNIIV</sequence>
<reference evidence="7 9" key="1">
    <citation type="submission" date="2018-06" db="EMBL/GenBank/DDBJ databases">
        <authorList>
            <consortium name="Pathogen Informatics"/>
            <person name="Doyle S."/>
        </authorList>
    </citation>
    <scope>NUCLEOTIDE SEQUENCE [LARGE SCALE GENOMIC DNA]</scope>
    <source>
        <strain evidence="7 9">NCTC7023</strain>
    </source>
</reference>
<keyword evidence="5" id="KW-0588">Pheromone</keyword>
<keyword evidence="6" id="KW-0178">Competence</keyword>
<dbReference type="KEGG" id="seq:SZO_07760"/>
<dbReference type="InterPro" id="IPR004288">
    <property type="entry name" value="Competence_ComC"/>
</dbReference>
<evidence type="ECO:0000256" key="4">
    <source>
        <dbReference type="ARBA" id="ARBA00022525"/>
    </source>
</evidence>
<dbReference type="Pfam" id="PF03047">
    <property type="entry name" value="ComC"/>
    <property type="match status" value="1"/>
</dbReference>
<comment type="function">
    <text evidence="1">Acts as a pheromone, induces cells to develop competence for genetic transformation.</text>
</comment>
<organism evidence="8 10">
    <name type="scientific">Streptococcus equi subsp. zooepidemicus</name>
    <dbReference type="NCBI Taxonomy" id="40041"/>
    <lineage>
        <taxon>Bacteria</taxon>
        <taxon>Bacillati</taxon>
        <taxon>Bacillota</taxon>
        <taxon>Bacilli</taxon>
        <taxon>Lactobacillales</taxon>
        <taxon>Streptococcaceae</taxon>
        <taxon>Streptococcus</taxon>
    </lineage>
</organism>
<proteinExistence type="inferred from homology"/>
<dbReference type="NCBIfam" id="TIGR01847">
    <property type="entry name" value="bacteriocin_sig"/>
    <property type="match status" value="1"/>
</dbReference>
<accession>A0A2X4BCB5</accession>
<evidence type="ECO:0000313" key="7">
    <source>
        <dbReference type="EMBL" id="SUO82094.1"/>
    </source>
</evidence>
<dbReference type="GO" id="GO:0005186">
    <property type="term" value="F:pheromone activity"/>
    <property type="evidence" value="ECO:0007669"/>
    <property type="project" value="UniProtKB-KW"/>
</dbReference>
<reference evidence="8 10" key="2">
    <citation type="submission" date="2018-12" db="EMBL/GenBank/DDBJ databases">
        <authorList>
            <consortium name="Pathogen Informatics"/>
        </authorList>
    </citation>
    <scope>NUCLEOTIDE SEQUENCE [LARGE SCALE GENOMIC DNA]</scope>
    <source>
        <strain evidence="8 10">NCTC6180</strain>
    </source>
</reference>
<dbReference type="EMBL" id="UHHT01000001">
    <property type="protein sequence ID" value="SUO82094.1"/>
    <property type="molecule type" value="Genomic_DNA"/>
</dbReference>
<comment type="subcellular location">
    <subcellularLocation>
        <location evidence="2">Secreted</location>
    </subcellularLocation>
</comment>
<dbReference type="RefSeq" id="WP_012515807.1">
    <property type="nucleotide sequence ID" value="NC_012470.1"/>
</dbReference>
<gene>
    <name evidence="8" type="ORF">NCTC6180_00569</name>
    <name evidence="7" type="ORF">NCTC7023_01452</name>
</gene>